<evidence type="ECO:0000313" key="1">
    <source>
        <dbReference type="EMBL" id="AUF82643.1"/>
    </source>
</evidence>
<evidence type="ECO:0000313" key="2">
    <source>
        <dbReference type="Proteomes" id="UP000244773"/>
    </source>
</evidence>
<dbReference type="Proteomes" id="UP000244773">
    <property type="component" value="Segment"/>
</dbReference>
<dbReference type="GO" id="GO:0016740">
    <property type="term" value="F:transferase activity"/>
    <property type="evidence" value="ECO:0007669"/>
    <property type="project" value="UniProtKB-KW"/>
</dbReference>
<keyword evidence="1" id="KW-0808">Transferase</keyword>
<dbReference type="InterPro" id="IPR027417">
    <property type="entry name" value="P-loop_NTPase"/>
</dbReference>
<dbReference type="SUPFAM" id="SSF52540">
    <property type="entry name" value="P-loop containing nucleoside triphosphate hydrolases"/>
    <property type="match status" value="1"/>
</dbReference>
<dbReference type="EMBL" id="KY322437">
    <property type="protein sequence ID" value="AUF82643.1"/>
    <property type="molecule type" value="Genomic_DNA"/>
</dbReference>
<dbReference type="Gene3D" id="3.40.50.300">
    <property type="entry name" value="P-loop containing nucleotide triphosphate hydrolases"/>
    <property type="match status" value="1"/>
</dbReference>
<gene>
    <name evidence="1" type="ORF">TetV_561</name>
</gene>
<keyword evidence="2" id="KW-1185">Reference proteome</keyword>
<organism evidence="1">
    <name type="scientific">Tetraselmis virus 1</name>
    <dbReference type="NCBI Taxonomy" id="2060617"/>
    <lineage>
        <taxon>Viruses</taxon>
        <taxon>Varidnaviria</taxon>
        <taxon>Bamfordvirae</taxon>
        <taxon>Nucleocytoviricota</taxon>
        <taxon>Megaviricetes</taxon>
        <taxon>Imitervirales</taxon>
        <taxon>Allomimiviridae</taxon>
        <taxon>Oceanusvirus</taxon>
        <taxon>Oceanusvirus kaneohense</taxon>
    </lineage>
</organism>
<protein>
    <submittedName>
        <fullName evidence="1">Putative sulfotransferase</fullName>
    </submittedName>
</protein>
<accession>A0A2P0VP14</accession>
<sequence length="207" mass="24339">MPKYTFVHPTKTGGTTVEQYFKQFHHKTIGGMGHVHTCSSSKNPIVIVRNPMERFYSIYNYWRNGAVNGKFMRKDTWNPPCNSINEFVFLLKQNDQHFVKKFLHKDFTTRLHFVPQSHWLKSGDYSKTIVLLYDRAGLDLKIQHLLKYLNIPVLGLPLPKVNVTKTSDSVSLLLGEEEEKWVKKYYKADFDLWHLVNNHPSRFKKVL</sequence>
<proteinExistence type="predicted"/>
<name>A0A2P0VP14_9VIRU</name>
<reference evidence="1" key="1">
    <citation type="journal article" date="2018" name="Virology">
        <title>A giant virus infecting green algae encodes key fermentation genes.</title>
        <authorList>
            <person name="Schvarcz C.R."/>
            <person name="Steward G.F."/>
        </authorList>
    </citation>
    <scope>NUCLEOTIDE SEQUENCE [LARGE SCALE GENOMIC DNA]</scope>
</reference>